<dbReference type="EMBL" id="CP036401">
    <property type="protein sequence ID" value="QBI03290.1"/>
    <property type="molecule type" value="Genomic_DNA"/>
</dbReference>
<reference evidence="1" key="1">
    <citation type="journal article" date="2014" name="Int. J. Syst. Evol. Microbiol.">
        <title>Complete genome sequence of Corynebacterium casei LMG S-19264T (=DSM 44701T), isolated from a smear-ripened cheese.</title>
        <authorList>
            <consortium name="US DOE Joint Genome Institute (JGI-PGF)"/>
            <person name="Walter F."/>
            <person name="Albersmeier A."/>
            <person name="Kalinowski J."/>
            <person name="Ruckert C."/>
        </authorList>
    </citation>
    <scope>NUCLEOTIDE SEQUENCE</scope>
    <source>
        <strain evidence="1">KCTC 12343</strain>
    </source>
</reference>
<evidence type="ECO:0008006" key="5">
    <source>
        <dbReference type="Google" id="ProtNLM"/>
    </source>
</evidence>
<accession>A0A411X2R9</accession>
<reference evidence="2 3" key="2">
    <citation type="submission" date="2019-02" db="EMBL/GenBank/DDBJ databases">
        <title>Draft Genome Sequences of Six Type Strains of the Genus Massilia.</title>
        <authorList>
            <person name="Miess H."/>
            <person name="Frediansyhah A."/>
            <person name="Gross H."/>
        </authorList>
    </citation>
    <scope>NUCLEOTIDE SEQUENCE [LARGE SCALE GENOMIC DNA]</scope>
    <source>
        <strain evidence="2 3">DSM 17472</strain>
    </source>
</reference>
<dbReference type="EMBL" id="BMWV01000023">
    <property type="protein sequence ID" value="GGY68042.1"/>
    <property type="molecule type" value="Genomic_DNA"/>
</dbReference>
<gene>
    <name evidence="2" type="ORF">EYF70_22520</name>
    <name evidence="1" type="ORF">GCM10007387_57780</name>
</gene>
<sequence>MSTAHSQIATALKDALLQEPAIADGAVYRSRTRAINKDTRRAVVVRISRSASTLAAVIGGPTTWQTLVGIECYGRGSGDQLDEAADQLVAQVFERLAQMPTLGGQALDVLPLEGDTLAWDHDEFDTGLTCITAQFVITHQTYGRTLSQ</sequence>
<evidence type="ECO:0000313" key="4">
    <source>
        <dbReference type="Proteomes" id="UP000628442"/>
    </source>
</evidence>
<dbReference type="RefSeq" id="WP_131147393.1">
    <property type="nucleotide sequence ID" value="NZ_BMWV01000023.1"/>
</dbReference>
<name>A0A411X2R9_9BURK</name>
<evidence type="ECO:0000313" key="2">
    <source>
        <dbReference type="EMBL" id="QBI03290.1"/>
    </source>
</evidence>
<dbReference type="AlphaFoldDB" id="A0A411X2R9"/>
<proteinExistence type="predicted"/>
<evidence type="ECO:0000313" key="1">
    <source>
        <dbReference type="EMBL" id="GGY68042.1"/>
    </source>
</evidence>
<protein>
    <recommendedName>
        <fullName evidence="5">DUF3168 domain-containing protein</fullName>
    </recommendedName>
</protein>
<organism evidence="1 4">
    <name type="scientific">Pseudoduganella albidiflava</name>
    <dbReference type="NCBI Taxonomy" id="321983"/>
    <lineage>
        <taxon>Bacteria</taxon>
        <taxon>Pseudomonadati</taxon>
        <taxon>Pseudomonadota</taxon>
        <taxon>Betaproteobacteria</taxon>
        <taxon>Burkholderiales</taxon>
        <taxon>Oxalobacteraceae</taxon>
        <taxon>Telluria group</taxon>
        <taxon>Pseudoduganella</taxon>
    </lineage>
</organism>
<dbReference type="Proteomes" id="UP000292307">
    <property type="component" value="Chromosome"/>
</dbReference>
<dbReference type="Proteomes" id="UP000628442">
    <property type="component" value="Unassembled WGS sequence"/>
</dbReference>
<evidence type="ECO:0000313" key="3">
    <source>
        <dbReference type="Proteomes" id="UP000292307"/>
    </source>
</evidence>
<reference evidence="1" key="3">
    <citation type="submission" date="2022-12" db="EMBL/GenBank/DDBJ databases">
        <authorList>
            <person name="Sun Q."/>
            <person name="Kim S."/>
        </authorList>
    </citation>
    <scope>NUCLEOTIDE SEQUENCE</scope>
    <source>
        <strain evidence="1">KCTC 12343</strain>
    </source>
</reference>
<keyword evidence="3" id="KW-1185">Reference proteome</keyword>
<dbReference type="OrthoDB" id="8759042at2"/>